<reference evidence="4 5" key="1">
    <citation type="submission" date="2016-11" db="EMBL/GenBank/DDBJ databases">
        <title>Mixed transmission modes and dynamic genome evolution in an obligate animal-bacterial symbiosis.</title>
        <authorList>
            <person name="Russell S.L."/>
            <person name="Corbett-Detig R.B."/>
            <person name="Cavanaugh C.M."/>
        </authorList>
    </citation>
    <scope>NUCLEOTIDE SEQUENCE [LARGE SCALE GENOMIC DNA]</scope>
    <source>
        <strain evidence="4">Sveles-Q1</strain>
    </source>
</reference>
<evidence type="ECO:0000259" key="3">
    <source>
        <dbReference type="Pfam" id="PF04773"/>
    </source>
</evidence>
<dbReference type="OrthoDB" id="7028389at2"/>
<dbReference type="Pfam" id="PF04773">
    <property type="entry name" value="FecR"/>
    <property type="match status" value="1"/>
</dbReference>
<gene>
    <name evidence="4" type="ORF">BOW53_15610</name>
</gene>
<feature type="compositionally biased region" description="Low complexity" evidence="1">
    <location>
        <begin position="237"/>
        <end position="251"/>
    </location>
</feature>
<feature type="signal peptide" evidence="2">
    <location>
        <begin position="1"/>
        <end position="27"/>
    </location>
</feature>
<keyword evidence="5" id="KW-1185">Reference proteome</keyword>
<proteinExistence type="predicted"/>
<dbReference type="AlphaFoldDB" id="A0A1T2L080"/>
<dbReference type="PANTHER" id="PTHR38731:SF1">
    <property type="entry name" value="FECR PROTEIN DOMAIN-CONTAINING PROTEIN"/>
    <property type="match status" value="1"/>
</dbReference>
<keyword evidence="2" id="KW-0732">Signal</keyword>
<evidence type="ECO:0000256" key="1">
    <source>
        <dbReference type="SAM" id="MobiDB-lite"/>
    </source>
</evidence>
<sequence>MDKKTNNYAFVSVVALVVGVMAAPVSAVTQVGKVIQSVGDFKALQPDQSERKLKRRSKIIENDTLVTGANARAQVRFIDNAMMEFQPGSEFKVESYQYQGKKGGESFAVTTLIKGGMRTITGAIGKGEPKSYKVNTPVGSIGIRGTHYGVRICSDDCGPEIPNGLYAGVVDGRIVFSNEAGDFEYTRDRYFYVAGAGATPRPMLAPPGVIFDAPQQEQGEATELGGGDEGGDGGFSGSTVATSGGSSTETSPVDLAEAVNSDTGLDSTGEPVIAAEQETQTAVPAPAGSVIGLAGVVDPTGSYVEGNATMGLVDGVNITATLDTGNVPVDIHVDNPTECSPSPECVYNWVGVPVVETGSVTLADTGGAYEVNFGRWGNGGTATEMGLTIPIFR</sequence>
<dbReference type="RefSeq" id="WP_135622537.1">
    <property type="nucleotide sequence ID" value="NZ_MPRL01000093.1"/>
</dbReference>
<protein>
    <recommendedName>
        <fullName evidence="3">FecR protein domain-containing protein</fullName>
    </recommendedName>
</protein>
<comment type="caution">
    <text evidence="4">The sequence shown here is derived from an EMBL/GenBank/DDBJ whole genome shotgun (WGS) entry which is preliminary data.</text>
</comment>
<feature type="chain" id="PRO_5012006894" description="FecR protein domain-containing protein" evidence="2">
    <location>
        <begin position="28"/>
        <end position="393"/>
    </location>
</feature>
<accession>A0A1T2L080</accession>
<dbReference type="PANTHER" id="PTHR38731">
    <property type="entry name" value="LIPL45-RELATED LIPOPROTEIN-RELATED"/>
    <property type="match status" value="1"/>
</dbReference>
<evidence type="ECO:0000313" key="4">
    <source>
        <dbReference type="EMBL" id="OOZ38420.1"/>
    </source>
</evidence>
<dbReference type="EMBL" id="MPRL01000093">
    <property type="protein sequence ID" value="OOZ38420.1"/>
    <property type="molecule type" value="Genomic_DNA"/>
</dbReference>
<organism evidence="4 5">
    <name type="scientific">Solemya pervernicosa gill symbiont</name>
    <dbReference type="NCBI Taxonomy" id="642797"/>
    <lineage>
        <taxon>Bacteria</taxon>
        <taxon>Pseudomonadati</taxon>
        <taxon>Pseudomonadota</taxon>
        <taxon>Gammaproteobacteria</taxon>
        <taxon>sulfur-oxidizing symbionts</taxon>
    </lineage>
</organism>
<feature type="region of interest" description="Disordered" evidence="1">
    <location>
        <begin position="219"/>
        <end position="252"/>
    </location>
</feature>
<feature type="domain" description="FecR protein" evidence="3">
    <location>
        <begin position="63"/>
        <end position="154"/>
    </location>
</feature>
<feature type="compositionally biased region" description="Gly residues" evidence="1">
    <location>
        <begin position="224"/>
        <end position="236"/>
    </location>
</feature>
<dbReference type="Proteomes" id="UP000191110">
    <property type="component" value="Unassembled WGS sequence"/>
</dbReference>
<evidence type="ECO:0000256" key="2">
    <source>
        <dbReference type="SAM" id="SignalP"/>
    </source>
</evidence>
<dbReference type="InterPro" id="IPR006860">
    <property type="entry name" value="FecR"/>
</dbReference>
<name>A0A1T2L080_9GAMM</name>
<evidence type="ECO:0000313" key="5">
    <source>
        <dbReference type="Proteomes" id="UP000191110"/>
    </source>
</evidence>